<dbReference type="PANTHER" id="PTHR23513:SF6">
    <property type="entry name" value="MAJOR FACILITATOR SUPERFAMILY ASSOCIATED DOMAIN-CONTAINING PROTEIN"/>
    <property type="match status" value="1"/>
</dbReference>
<dbReference type="GO" id="GO:0022857">
    <property type="term" value="F:transmembrane transporter activity"/>
    <property type="evidence" value="ECO:0007669"/>
    <property type="project" value="InterPro"/>
</dbReference>
<dbReference type="Gene3D" id="1.20.1250.20">
    <property type="entry name" value="MFS general substrate transporter like domains"/>
    <property type="match status" value="1"/>
</dbReference>
<organism evidence="9 10">
    <name type="scientific">Cytobacillus dafuensis</name>
    <name type="common">Bacillus dafuensis</name>
    <dbReference type="NCBI Taxonomy" id="1742359"/>
    <lineage>
        <taxon>Bacteria</taxon>
        <taxon>Bacillati</taxon>
        <taxon>Bacillota</taxon>
        <taxon>Bacilli</taxon>
        <taxon>Bacillales</taxon>
        <taxon>Bacillaceae</taxon>
        <taxon>Cytobacillus</taxon>
    </lineage>
</organism>
<sequence length="429" mass="46419">MGAGMFKPLKIRAYRSLFGAQVFSDLGNWFDFVALQVIVAYHWGLDETAVASVIIALGLPWVIIGPFASVFVDRLPKKTVMIVCLILRIIFVGGLFFAPNLYYLLLFVFLKGTAAALYDPARQSTIRMTVPDEQLPEAVTLSQLSVNTMKILGPALGGGIIAFFGVKSPFLFEAAGFLIAIIFLMMMPKLDETAYVEEIKTTKEIPQKSSYWKDLFDGLKHIAKTPLLKISIILSSVAFFIIFLYDGLFVFLAQDLGFTKENFGLLISSVGLGSVVGSLLLGQWTNWKHKPIHLMSTTALLSGTLIIAVGLGSMGILNLPQLVWVIGAFLLGLLGSGEAVPYGYVLQSETPKQMMGRVSAAATSMQTFSMLIAPAIGALLAKLTSVSVVMIGAGTATCLLGIFVLVFILRKLKALQTNKETAPVQKSTG</sequence>
<comment type="subcellular location">
    <subcellularLocation>
        <location evidence="1">Cell membrane</location>
        <topology evidence="1">Multi-pass membrane protein</topology>
    </subcellularLocation>
</comment>
<evidence type="ECO:0000256" key="7">
    <source>
        <dbReference type="SAM" id="Phobius"/>
    </source>
</evidence>
<evidence type="ECO:0000313" key="9">
    <source>
        <dbReference type="EMBL" id="QED46165.1"/>
    </source>
</evidence>
<feature type="domain" description="Major facilitator superfamily (MFS) profile" evidence="8">
    <location>
        <begin position="1"/>
        <end position="413"/>
    </location>
</feature>
<feature type="transmembrane region" description="Helical" evidence="7">
    <location>
        <begin position="322"/>
        <end position="346"/>
    </location>
</feature>
<dbReference type="PROSITE" id="PS50850">
    <property type="entry name" value="MFS"/>
    <property type="match status" value="1"/>
</dbReference>
<keyword evidence="6 7" id="KW-0472">Membrane</keyword>
<feature type="transmembrane region" description="Helical" evidence="7">
    <location>
        <begin position="79"/>
        <end position="96"/>
    </location>
</feature>
<dbReference type="PANTHER" id="PTHR23513">
    <property type="entry name" value="INTEGRAL MEMBRANE EFFLUX PROTEIN-RELATED"/>
    <property type="match status" value="1"/>
</dbReference>
<keyword evidence="3" id="KW-1003">Cell membrane</keyword>
<feature type="transmembrane region" description="Helical" evidence="7">
    <location>
        <begin position="294"/>
        <end position="316"/>
    </location>
</feature>
<keyword evidence="2" id="KW-0813">Transport</keyword>
<keyword evidence="4 7" id="KW-0812">Transmembrane</keyword>
<evidence type="ECO:0000256" key="1">
    <source>
        <dbReference type="ARBA" id="ARBA00004651"/>
    </source>
</evidence>
<dbReference type="STRING" id="1742359.GCA_001439625_01183"/>
<evidence type="ECO:0000259" key="8">
    <source>
        <dbReference type="PROSITE" id="PS50850"/>
    </source>
</evidence>
<feature type="transmembrane region" description="Helical" evidence="7">
    <location>
        <begin position="170"/>
        <end position="187"/>
    </location>
</feature>
<dbReference type="Proteomes" id="UP000321555">
    <property type="component" value="Chromosome"/>
</dbReference>
<dbReference type="RefSeq" id="WP_057776224.1">
    <property type="nucleotide sequence ID" value="NZ_CP042593.1"/>
</dbReference>
<dbReference type="AlphaFoldDB" id="A0A5B8YZQ9"/>
<dbReference type="InterPro" id="IPR011701">
    <property type="entry name" value="MFS"/>
</dbReference>
<dbReference type="GO" id="GO:0005886">
    <property type="term" value="C:plasma membrane"/>
    <property type="evidence" value="ECO:0007669"/>
    <property type="project" value="UniProtKB-SubCell"/>
</dbReference>
<dbReference type="InterPro" id="IPR036259">
    <property type="entry name" value="MFS_trans_sf"/>
</dbReference>
<feature type="transmembrane region" description="Helical" evidence="7">
    <location>
        <begin position="358"/>
        <end position="380"/>
    </location>
</feature>
<dbReference type="SUPFAM" id="SSF103473">
    <property type="entry name" value="MFS general substrate transporter"/>
    <property type="match status" value="1"/>
</dbReference>
<dbReference type="Pfam" id="PF07690">
    <property type="entry name" value="MFS_1"/>
    <property type="match status" value="1"/>
</dbReference>
<evidence type="ECO:0000313" key="10">
    <source>
        <dbReference type="Proteomes" id="UP000321555"/>
    </source>
</evidence>
<accession>A0A5B8YZQ9</accession>
<feature type="transmembrane region" description="Helical" evidence="7">
    <location>
        <begin position="21"/>
        <end position="43"/>
    </location>
</feature>
<keyword evidence="10" id="KW-1185">Reference proteome</keyword>
<protein>
    <submittedName>
        <fullName evidence="9">MFS transporter</fullName>
    </submittedName>
</protein>
<keyword evidence="5 7" id="KW-1133">Transmembrane helix</keyword>
<evidence type="ECO:0000256" key="6">
    <source>
        <dbReference type="ARBA" id="ARBA00023136"/>
    </source>
</evidence>
<dbReference type="KEGG" id="bda:FSZ17_01955"/>
<feature type="transmembrane region" description="Helical" evidence="7">
    <location>
        <begin position="386"/>
        <end position="409"/>
    </location>
</feature>
<dbReference type="OrthoDB" id="9775268at2"/>
<evidence type="ECO:0000256" key="4">
    <source>
        <dbReference type="ARBA" id="ARBA00022692"/>
    </source>
</evidence>
<gene>
    <name evidence="9" type="ORF">FSZ17_01955</name>
</gene>
<dbReference type="CDD" id="cd06173">
    <property type="entry name" value="MFS_MefA_like"/>
    <property type="match status" value="1"/>
</dbReference>
<proteinExistence type="predicted"/>
<feature type="transmembrane region" description="Helical" evidence="7">
    <location>
        <begin position="49"/>
        <end position="72"/>
    </location>
</feature>
<feature type="transmembrane region" description="Helical" evidence="7">
    <location>
        <begin position="263"/>
        <end position="282"/>
    </location>
</feature>
<evidence type="ECO:0000256" key="2">
    <source>
        <dbReference type="ARBA" id="ARBA00022448"/>
    </source>
</evidence>
<evidence type="ECO:0000256" key="3">
    <source>
        <dbReference type="ARBA" id="ARBA00022475"/>
    </source>
</evidence>
<name>A0A5B8YZQ9_CYTDA</name>
<evidence type="ECO:0000256" key="5">
    <source>
        <dbReference type="ARBA" id="ARBA00022989"/>
    </source>
</evidence>
<dbReference type="EMBL" id="CP042593">
    <property type="protein sequence ID" value="QED46165.1"/>
    <property type="molecule type" value="Genomic_DNA"/>
</dbReference>
<feature type="transmembrane region" description="Helical" evidence="7">
    <location>
        <begin position="230"/>
        <end position="251"/>
    </location>
</feature>
<dbReference type="InterPro" id="IPR020846">
    <property type="entry name" value="MFS_dom"/>
</dbReference>
<reference evidence="10" key="1">
    <citation type="submission" date="2019-08" db="EMBL/GenBank/DDBJ databases">
        <authorList>
            <person name="Zheng X."/>
        </authorList>
    </citation>
    <scope>NUCLEOTIDE SEQUENCE [LARGE SCALE GENOMIC DNA]</scope>
    <source>
        <strain evidence="10">FJAT-25496</strain>
    </source>
</reference>